<evidence type="ECO:0000313" key="2">
    <source>
        <dbReference type="Proteomes" id="UP000323994"/>
    </source>
</evidence>
<proteinExistence type="predicted"/>
<dbReference type="AlphaFoldDB" id="A0A5M8QGK4"/>
<protein>
    <submittedName>
        <fullName evidence="1">Uncharacterized protein</fullName>
    </submittedName>
</protein>
<keyword evidence="2" id="KW-1185">Reference proteome</keyword>
<gene>
    <name evidence="1" type="ORF">FEM33_22760</name>
</gene>
<name>A0A5M8QGK4_9BACT</name>
<dbReference type="RefSeq" id="WP_139014270.1">
    <property type="nucleotide sequence ID" value="NZ_VBSN01000069.1"/>
</dbReference>
<dbReference type="OrthoDB" id="1454130at2"/>
<organism evidence="1 2">
    <name type="scientific">Dyadobacter flavalbus</name>
    <dbReference type="NCBI Taxonomy" id="2579942"/>
    <lineage>
        <taxon>Bacteria</taxon>
        <taxon>Pseudomonadati</taxon>
        <taxon>Bacteroidota</taxon>
        <taxon>Cytophagia</taxon>
        <taxon>Cytophagales</taxon>
        <taxon>Spirosomataceae</taxon>
        <taxon>Dyadobacter</taxon>
    </lineage>
</organism>
<dbReference type="EMBL" id="VBSN01000069">
    <property type="protein sequence ID" value="KAA6434104.1"/>
    <property type="molecule type" value="Genomic_DNA"/>
</dbReference>
<comment type="caution">
    <text evidence="1">The sequence shown here is derived from an EMBL/GenBank/DDBJ whole genome shotgun (WGS) entry which is preliminary data.</text>
</comment>
<evidence type="ECO:0000313" key="1">
    <source>
        <dbReference type="EMBL" id="KAA6434104.1"/>
    </source>
</evidence>
<accession>A0A5M8QGK4</accession>
<dbReference type="Proteomes" id="UP000323994">
    <property type="component" value="Unassembled WGS sequence"/>
</dbReference>
<reference evidence="1 2" key="1">
    <citation type="submission" date="2019-05" db="EMBL/GenBank/DDBJ databases">
        <authorList>
            <person name="Qu J.-H."/>
        </authorList>
    </citation>
    <scope>NUCLEOTIDE SEQUENCE [LARGE SCALE GENOMIC DNA]</scope>
    <source>
        <strain evidence="1 2">NS28</strain>
    </source>
</reference>
<sequence length="103" mass="12128">MSEIKDYKAWLSNVDLENHEDVYQLYSSISNFEGSGIFYTDKRVKNDGYEYRVKADGNEDVLFLESDEAKHEFLQYLASEYTDSDESNIQKWYELKSEIGKVD</sequence>